<evidence type="ECO:0000256" key="1">
    <source>
        <dbReference type="ARBA" id="ARBA00022737"/>
    </source>
</evidence>
<dbReference type="InterPro" id="IPR046349">
    <property type="entry name" value="C1-like_sf"/>
</dbReference>
<reference evidence="4 5" key="1">
    <citation type="submission" date="2020-02" db="EMBL/GenBank/DDBJ databases">
        <authorList>
            <person name="Ma Q."/>
            <person name="Huang Y."/>
            <person name="Song X."/>
            <person name="Pei D."/>
        </authorList>
    </citation>
    <scope>NUCLEOTIDE SEQUENCE [LARGE SCALE GENOMIC DNA]</scope>
    <source>
        <strain evidence="4">Sxm20200214</strain>
        <tissue evidence="4">Leaf</tissue>
    </source>
</reference>
<feature type="domain" description="DC1" evidence="2">
    <location>
        <begin position="282"/>
        <end position="330"/>
    </location>
</feature>
<dbReference type="Pfam" id="PF03107">
    <property type="entry name" value="C1_2"/>
    <property type="match status" value="4"/>
</dbReference>
<organism evidence="4 5">
    <name type="scientific">Brassica carinata</name>
    <name type="common">Ethiopian mustard</name>
    <name type="synonym">Abyssinian cabbage</name>
    <dbReference type="NCBI Taxonomy" id="52824"/>
    <lineage>
        <taxon>Eukaryota</taxon>
        <taxon>Viridiplantae</taxon>
        <taxon>Streptophyta</taxon>
        <taxon>Embryophyta</taxon>
        <taxon>Tracheophyta</taxon>
        <taxon>Spermatophyta</taxon>
        <taxon>Magnoliopsida</taxon>
        <taxon>eudicotyledons</taxon>
        <taxon>Gunneridae</taxon>
        <taxon>Pentapetalae</taxon>
        <taxon>rosids</taxon>
        <taxon>malvids</taxon>
        <taxon>Brassicales</taxon>
        <taxon>Brassicaceae</taxon>
        <taxon>Brassiceae</taxon>
        <taxon>Brassica</taxon>
    </lineage>
</organism>
<keyword evidence="1" id="KW-0677">Repeat</keyword>
<dbReference type="SUPFAM" id="SSF57889">
    <property type="entry name" value="Cysteine-rich domain"/>
    <property type="match status" value="3"/>
</dbReference>
<feature type="domain" description="DC1" evidence="2">
    <location>
        <begin position="140"/>
        <end position="187"/>
    </location>
</feature>
<feature type="domain" description="DC1" evidence="2">
    <location>
        <begin position="225"/>
        <end position="272"/>
    </location>
</feature>
<feature type="domain" description="DC1" evidence="2">
    <location>
        <begin position="391"/>
        <end position="440"/>
    </location>
</feature>
<evidence type="ECO:0000313" key="4">
    <source>
        <dbReference type="EMBL" id="KAG2289520.1"/>
    </source>
</evidence>
<dbReference type="InterPro" id="IPR054483">
    <property type="entry name" value="DC1-like_CT"/>
</dbReference>
<evidence type="ECO:0008006" key="6">
    <source>
        <dbReference type="Google" id="ProtNLM"/>
    </source>
</evidence>
<keyword evidence="5" id="KW-1185">Reference proteome</keyword>
<evidence type="ECO:0000259" key="3">
    <source>
        <dbReference type="Pfam" id="PF22926"/>
    </source>
</evidence>
<dbReference type="Proteomes" id="UP000886595">
    <property type="component" value="Unassembled WGS sequence"/>
</dbReference>
<name>A0A8X7RJT4_BRACI</name>
<sequence length="503" mass="58078">MDVNGEFHRIEKDGKLCFEYHHSKYHPIPQIQSLSSSNETIINNHTSQSLFVCPVTRCRVALNESPDRSTFSPIFSSPEYLFSTIDHDLYHSLLPLFWCNNKDFEIDGGCDICKGLNSGTDYYLSHKDCMYFPRIIQISRHRHRISYKSSLPSGEWLCGVCRQNIEIDYGAYSCDKCCNYVVHSICALGKDVCDGEDLEGVPEEDDITLGVESFDVISEGVILHFLHDHHLYLQASTLYDENKFCQACVLPIFEGNIYSCIECGFILHETCAQSRRKLQHALHPHPLTLRPLNQYEYVGFECDACDRFCGGFIYGCHSKECDFDLDIRCASISEPVDYQGHEHPLYLALNSEEQPICHVCKIKCGKQLNCIICNFIICIKCTTLPYKVRYKHDKHFLRVLWEEEICDKSWCEVCEHDLRNTNTNVIYWCDECCITVHVECLFGDHPYLKHGQFLKENGIKLQILWKSNTSRPSCNYCKNRCQHKIFMRGDIVACSRRCALSDS</sequence>
<dbReference type="EMBL" id="JAAMPC010000010">
    <property type="protein sequence ID" value="KAG2289520.1"/>
    <property type="molecule type" value="Genomic_DNA"/>
</dbReference>
<dbReference type="InterPro" id="IPR053192">
    <property type="entry name" value="Vacuole_Formation_Reg"/>
</dbReference>
<dbReference type="InterPro" id="IPR004146">
    <property type="entry name" value="DC1"/>
</dbReference>
<comment type="caution">
    <text evidence="4">The sequence shown here is derived from an EMBL/GenBank/DDBJ whole genome shotgun (WGS) entry which is preliminary data.</text>
</comment>
<dbReference type="OrthoDB" id="1884766at2759"/>
<dbReference type="PANTHER" id="PTHR32410:SF181">
    <property type="entry name" value="CYSTEINE_HISTIDINE-RICH C1 DOMAIN FAMILY PROTEIN"/>
    <property type="match status" value="1"/>
</dbReference>
<gene>
    <name evidence="4" type="ORF">Bca52824_049124</name>
</gene>
<proteinExistence type="predicted"/>
<evidence type="ECO:0000313" key="5">
    <source>
        <dbReference type="Proteomes" id="UP000886595"/>
    </source>
</evidence>
<dbReference type="PANTHER" id="PTHR32410">
    <property type="entry name" value="CYSTEINE/HISTIDINE-RICH C1 DOMAIN FAMILY PROTEIN"/>
    <property type="match status" value="1"/>
</dbReference>
<protein>
    <recommendedName>
        <fullName evidence="6">Cysteine/Histidine-rich C1 domain family protein</fullName>
    </recommendedName>
</protein>
<evidence type="ECO:0000259" key="2">
    <source>
        <dbReference type="Pfam" id="PF03107"/>
    </source>
</evidence>
<dbReference type="AlphaFoldDB" id="A0A8X7RJT4"/>
<accession>A0A8X7RJT4</accession>
<dbReference type="Pfam" id="PF22926">
    <property type="entry name" value="C1-like_CT"/>
    <property type="match status" value="1"/>
</dbReference>
<feature type="domain" description="DC1-like C-terminal" evidence="3">
    <location>
        <begin position="462"/>
        <end position="499"/>
    </location>
</feature>